<evidence type="ECO:0000259" key="6">
    <source>
        <dbReference type="PROSITE" id="PS50110"/>
    </source>
</evidence>
<dbReference type="GO" id="GO:0043565">
    <property type="term" value="F:sequence-specific DNA binding"/>
    <property type="evidence" value="ECO:0007669"/>
    <property type="project" value="InterPro"/>
</dbReference>
<evidence type="ECO:0000313" key="7">
    <source>
        <dbReference type="EMBL" id="TDF95119.1"/>
    </source>
</evidence>
<dbReference type="PANTHER" id="PTHR43280">
    <property type="entry name" value="ARAC-FAMILY TRANSCRIPTIONAL REGULATOR"/>
    <property type="match status" value="1"/>
</dbReference>
<keyword evidence="4" id="KW-0597">Phosphoprotein</keyword>
<organism evidence="7 8">
    <name type="scientific">Paenibacillus piri</name>
    <dbReference type="NCBI Taxonomy" id="2547395"/>
    <lineage>
        <taxon>Bacteria</taxon>
        <taxon>Bacillati</taxon>
        <taxon>Bacillota</taxon>
        <taxon>Bacilli</taxon>
        <taxon>Bacillales</taxon>
        <taxon>Paenibacillaceae</taxon>
        <taxon>Paenibacillus</taxon>
    </lineage>
</organism>
<sequence length="534" mass="61920">MKILIVDDERPIRQWFRYVIQQYGQELEVAGEAANGQEALALTHFLQPDLVITDIRMPLMDGLELIAQLNRAADPSPPYILILSNYDDFEFVKKGLVAGAKNYLLKAETADEEIIAAIRAIQEQMKQEREQKSLTNSLQLRLHDLKSVFIRDWLTHDLMSWEHVEQQLDDLDLRFPHDSLGMIAFELDETPISEQGTDGDALRRQLINFSRAELAKWYPDVEVFHMKGELFLAIFGVESGKIMASTVERICGDMLVQARKHAGLTLSFCYRFDLRNRSDIHRAYGDCVRCLDYKMYYGLGCTLNQAELAGGDNSSMQAVQLLLRRALQQFQLLNQQSFRAIDDVLRRIGETKALGSTEARDLLRKIWEHAADQLMQLSLHKLPEPFAEHPFHPGRCLYWEQYCELLMDGIVQMHRTAYKQVYVYSEAVNQIIQILETHYDQKINMRMVAERVHLNENYISQLFKKETGITLQKFVMKIRMERALQLLLEGHYKINEIAGKIGYSNESHFCTSFKLYYGESPTQVLQKTKQKLRI</sequence>
<name>A0A4R5KHZ2_9BACL</name>
<keyword evidence="8" id="KW-1185">Reference proteome</keyword>
<dbReference type="SUPFAM" id="SSF46689">
    <property type="entry name" value="Homeodomain-like"/>
    <property type="match status" value="2"/>
</dbReference>
<dbReference type="InterPro" id="IPR001789">
    <property type="entry name" value="Sig_transdc_resp-reg_receiver"/>
</dbReference>
<gene>
    <name evidence="7" type="ORF">E1757_21530</name>
</gene>
<feature type="domain" description="Response regulatory" evidence="6">
    <location>
        <begin position="2"/>
        <end position="121"/>
    </location>
</feature>
<evidence type="ECO:0000256" key="3">
    <source>
        <dbReference type="ARBA" id="ARBA00023163"/>
    </source>
</evidence>
<accession>A0A4R5KHZ2</accession>
<reference evidence="7 8" key="1">
    <citation type="submission" date="2019-03" db="EMBL/GenBank/DDBJ databases">
        <title>This is whole genome sequence of Paenibacillus sp MS74 strain.</title>
        <authorList>
            <person name="Trinh H.N."/>
        </authorList>
    </citation>
    <scope>NUCLEOTIDE SEQUENCE [LARGE SCALE GENOMIC DNA]</scope>
    <source>
        <strain evidence="7 8">MS74</strain>
    </source>
</reference>
<dbReference type="InterPro" id="IPR009057">
    <property type="entry name" value="Homeodomain-like_sf"/>
</dbReference>
<protein>
    <submittedName>
        <fullName evidence="7">Response regulator</fullName>
    </submittedName>
</protein>
<keyword evidence="3" id="KW-0804">Transcription</keyword>
<dbReference type="Pfam" id="PF00072">
    <property type="entry name" value="Response_reg"/>
    <property type="match status" value="1"/>
</dbReference>
<dbReference type="Gene3D" id="3.40.50.2300">
    <property type="match status" value="1"/>
</dbReference>
<dbReference type="GO" id="GO:0000160">
    <property type="term" value="P:phosphorelay signal transduction system"/>
    <property type="evidence" value="ECO:0007669"/>
    <property type="project" value="InterPro"/>
</dbReference>
<dbReference type="PROSITE" id="PS01124">
    <property type="entry name" value="HTH_ARAC_FAMILY_2"/>
    <property type="match status" value="1"/>
</dbReference>
<dbReference type="InterPro" id="IPR018060">
    <property type="entry name" value="HTH_AraC"/>
</dbReference>
<feature type="modified residue" description="4-aspartylphosphate" evidence="4">
    <location>
        <position position="54"/>
    </location>
</feature>
<feature type="domain" description="HTH araC/xylS-type" evidence="5">
    <location>
        <begin position="429"/>
        <end position="527"/>
    </location>
</feature>
<dbReference type="AlphaFoldDB" id="A0A4R5KHZ2"/>
<dbReference type="CDD" id="cd17536">
    <property type="entry name" value="REC_YesN-like"/>
    <property type="match status" value="1"/>
</dbReference>
<dbReference type="OrthoDB" id="9803764at2"/>
<dbReference type="SMART" id="SM00342">
    <property type="entry name" value="HTH_ARAC"/>
    <property type="match status" value="1"/>
</dbReference>
<evidence type="ECO:0000256" key="1">
    <source>
        <dbReference type="ARBA" id="ARBA00023015"/>
    </source>
</evidence>
<proteinExistence type="predicted"/>
<dbReference type="GO" id="GO:0003700">
    <property type="term" value="F:DNA-binding transcription factor activity"/>
    <property type="evidence" value="ECO:0007669"/>
    <property type="project" value="InterPro"/>
</dbReference>
<dbReference type="EMBL" id="SMRT01000011">
    <property type="protein sequence ID" value="TDF95119.1"/>
    <property type="molecule type" value="Genomic_DNA"/>
</dbReference>
<dbReference type="PROSITE" id="PS50110">
    <property type="entry name" value="RESPONSE_REGULATORY"/>
    <property type="match status" value="1"/>
</dbReference>
<dbReference type="Gene3D" id="1.10.10.60">
    <property type="entry name" value="Homeodomain-like"/>
    <property type="match status" value="2"/>
</dbReference>
<evidence type="ECO:0000256" key="2">
    <source>
        <dbReference type="ARBA" id="ARBA00023125"/>
    </source>
</evidence>
<evidence type="ECO:0000313" key="8">
    <source>
        <dbReference type="Proteomes" id="UP000295636"/>
    </source>
</evidence>
<dbReference type="Proteomes" id="UP000295636">
    <property type="component" value="Unassembled WGS sequence"/>
</dbReference>
<dbReference type="PANTHER" id="PTHR43280:SF2">
    <property type="entry name" value="HTH-TYPE TRANSCRIPTIONAL REGULATOR EXSA"/>
    <property type="match status" value="1"/>
</dbReference>
<dbReference type="SUPFAM" id="SSF52172">
    <property type="entry name" value="CheY-like"/>
    <property type="match status" value="1"/>
</dbReference>
<comment type="caution">
    <text evidence="7">The sequence shown here is derived from an EMBL/GenBank/DDBJ whole genome shotgun (WGS) entry which is preliminary data.</text>
</comment>
<keyword evidence="2" id="KW-0238">DNA-binding</keyword>
<dbReference type="RefSeq" id="WP_133231962.1">
    <property type="nucleotide sequence ID" value="NZ_SMRT01000011.1"/>
</dbReference>
<dbReference type="Pfam" id="PF12833">
    <property type="entry name" value="HTH_18"/>
    <property type="match status" value="1"/>
</dbReference>
<evidence type="ECO:0000259" key="5">
    <source>
        <dbReference type="PROSITE" id="PS01124"/>
    </source>
</evidence>
<dbReference type="SMART" id="SM00448">
    <property type="entry name" value="REC"/>
    <property type="match status" value="1"/>
</dbReference>
<evidence type="ECO:0000256" key="4">
    <source>
        <dbReference type="PROSITE-ProRule" id="PRU00169"/>
    </source>
</evidence>
<dbReference type="InterPro" id="IPR011006">
    <property type="entry name" value="CheY-like_superfamily"/>
</dbReference>
<keyword evidence="1" id="KW-0805">Transcription regulation</keyword>